<dbReference type="InterPro" id="IPR029787">
    <property type="entry name" value="Nucleotide_cyclase"/>
</dbReference>
<dbReference type="InterPro" id="IPR000160">
    <property type="entry name" value="GGDEF_dom"/>
</dbReference>
<dbReference type="GO" id="GO:0052621">
    <property type="term" value="F:diguanylate cyclase activity"/>
    <property type="evidence" value="ECO:0007669"/>
    <property type="project" value="UniProtKB-EC"/>
</dbReference>
<dbReference type="CDD" id="cd17546">
    <property type="entry name" value="REC_hyHK_CKI1_RcsC-like"/>
    <property type="match status" value="1"/>
</dbReference>
<sequence length="304" mass="34019">MNILIAEDTQSDRLLLRFYLEKLGHTVTEVVNGEELFNTVKDGYDDWDFLIVDLNMPVMTGEQAAREIRALHSDSPEDWIPIIFLSGSDNDADIERCIEAGADDYLVKPIQHKVLAAKLMAMARIVAMRNKLVGMNKRLEALSTTDYLTTLPNRRAFETSLKEEVAKASRYQQSLSVAVLDIDHFKNINDQYGHHAGDEILQQVAERLQEGLRGGDVIGRIGGEEFALCLPHTESKDAFRACDRYREVISGMPFHYNGAPLTVTVSVGVAAYREGVTQLDLIKLADSALYDAKRAGRNCTVERD</sequence>
<dbReference type="SUPFAM" id="SSF55073">
    <property type="entry name" value="Nucleotide cyclase"/>
    <property type="match status" value="1"/>
</dbReference>
<feature type="domain" description="GGDEF" evidence="6">
    <location>
        <begin position="173"/>
        <end position="304"/>
    </location>
</feature>
<dbReference type="FunFam" id="3.30.70.270:FF:000001">
    <property type="entry name" value="Diguanylate cyclase domain protein"/>
    <property type="match status" value="1"/>
</dbReference>
<dbReference type="PANTHER" id="PTHR45138:SF9">
    <property type="entry name" value="DIGUANYLATE CYCLASE DGCM-RELATED"/>
    <property type="match status" value="1"/>
</dbReference>
<comment type="cofactor">
    <cofactor evidence="1">
        <name>Mg(2+)</name>
        <dbReference type="ChEBI" id="CHEBI:18420"/>
    </cofactor>
</comment>
<protein>
    <recommendedName>
        <fullName evidence="2">diguanylate cyclase</fullName>
        <ecNumber evidence="2">2.7.7.65</ecNumber>
    </recommendedName>
</protein>
<evidence type="ECO:0000313" key="7">
    <source>
        <dbReference type="EMBL" id="RDL46148.1"/>
    </source>
</evidence>
<dbReference type="InterPro" id="IPR001789">
    <property type="entry name" value="Sig_transdc_resp-reg_receiver"/>
</dbReference>
<dbReference type="Pfam" id="PF00990">
    <property type="entry name" value="GGDEF"/>
    <property type="match status" value="1"/>
</dbReference>
<dbReference type="Proteomes" id="UP000254326">
    <property type="component" value="Unassembled WGS sequence"/>
</dbReference>
<keyword evidence="4" id="KW-0597">Phosphoprotein</keyword>
<dbReference type="InterPro" id="IPR043128">
    <property type="entry name" value="Rev_trsase/Diguanyl_cyclase"/>
</dbReference>
<dbReference type="SMART" id="SM00267">
    <property type="entry name" value="GGDEF"/>
    <property type="match status" value="1"/>
</dbReference>
<dbReference type="AlphaFoldDB" id="A0A370UED8"/>
<dbReference type="PROSITE" id="PS50110">
    <property type="entry name" value="RESPONSE_REGULATORY"/>
    <property type="match status" value="1"/>
</dbReference>
<reference evidence="7 8" key="1">
    <citation type="submission" date="2018-06" db="EMBL/GenBank/DDBJ databases">
        <title>Marinomonas sp. YLB-05 draft genome sequence.</title>
        <authorList>
            <person name="Yu L."/>
            <person name="Tang X."/>
        </authorList>
    </citation>
    <scope>NUCLEOTIDE SEQUENCE [LARGE SCALE GENOMIC DNA]</scope>
    <source>
        <strain evidence="7 8">YLB-05</strain>
    </source>
</reference>
<organism evidence="7 8">
    <name type="scientific">Marinomonas piezotolerans</name>
    <dbReference type="NCBI Taxonomy" id="2213058"/>
    <lineage>
        <taxon>Bacteria</taxon>
        <taxon>Pseudomonadati</taxon>
        <taxon>Pseudomonadota</taxon>
        <taxon>Gammaproteobacteria</taxon>
        <taxon>Oceanospirillales</taxon>
        <taxon>Oceanospirillaceae</taxon>
        <taxon>Marinomonas</taxon>
    </lineage>
</organism>
<dbReference type="PANTHER" id="PTHR45138">
    <property type="entry name" value="REGULATORY COMPONENTS OF SENSORY TRANSDUCTION SYSTEM"/>
    <property type="match status" value="1"/>
</dbReference>
<dbReference type="Gene3D" id="3.30.70.270">
    <property type="match status" value="1"/>
</dbReference>
<comment type="caution">
    <text evidence="7">The sequence shown here is derived from an EMBL/GenBank/DDBJ whole genome shotgun (WGS) entry which is preliminary data.</text>
</comment>
<evidence type="ECO:0000256" key="2">
    <source>
        <dbReference type="ARBA" id="ARBA00012528"/>
    </source>
</evidence>
<accession>A0A370UED8</accession>
<gene>
    <name evidence="7" type="ORF">DN730_03665</name>
</gene>
<evidence type="ECO:0000256" key="4">
    <source>
        <dbReference type="PROSITE-ProRule" id="PRU00169"/>
    </source>
</evidence>
<evidence type="ECO:0000256" key="1">
    <source>
        <dbReference type="ARBA" id="ARBA00001946"/>
    </source>
</evidence>
<dbReference type="RefSeq" id="WP_115466734.1">
    <property type="nucleotide sequence ID" value="NZ_QKRA01000001.1"/>
</dbReference>
<keyword evidence="8" id="KW-1185">Reference proteome</keyword>
<evidence type="ECO:0000256" key="3">
    <source>
        <dbReference type="ARBA" id="ARBA00034247"/>
    </source>
</evidence>
<dbReference type="Gene3D" id="3.40.50.2300">
    <property type="match status" value="1"/>
</dbReference>
<proteinExistence type="predicted"/>
<evidence type="ECO:0000259" key="6">
    <source>
        <dbReference type="PROSITE" id="PS50887"/>
    </source>
</evidence>
<dbReference type="CDD" id="cd01949">
    <property type="entry name" value="GGDEF"/>
    <property type="match status" value="1"/>
</dbReference>
<feature type="modified residue" description="4-aspartylphosphate" evidence="4">
    <location>
        <position position="53"/>
    </location>
</feature>
<dbReference type="NCBIfam" id="TIGR00254">
    <property type="entry name" value="GGDEF"/>
    <property type="match status" value="1"/>
</dbReference>
<comment type="catalytic activity">
    <reaction evidence="3">
        <text>2 GTP = 3',3'-c-di-GMP + 2 diphosphate</text>
        <dbReference type="Rhea" id="RHEA:24898"/>
        <dbReference type="ChEBI" id="CHEBI:33019"/>
        <dbReference type="ChEBI" id="CHEBI:37565"/>
        <dbReference type="ChEBI" id="CHEBI:58805"/>
        <dbReference type="EC" id="2.7.7.65"/>
    </reaction>
</comment>
<feature type="domain" description="Response regulatory" evidence="5">
    <location>
        <begin position="2"/>
        <end position="123"/>
    </location>
</feature>
<evidence type="ECO:0000313" key="8">
    <source>
        <dbReference type="Proteomes" id="UP000254326"/>
    </source>
</evidence>
<dbReference type="InterPro" id="IPR050469">
    <property type="entry name" value="Diguanylate_Cyclase"/>
</dbReference>
<dbReference type="PROSITE" id="PS50887">
    <property type="entry name" value="GGDEF"/>
    <property type="match status" value="1"/>
</dbReference>
<dbReference type="Pfam" id="PF00072">
    <property type="entry name" value="Response_reg"/>
    <property type="match status" value="1"/>
</dbReference>
<dbReference type="EMBL" id="QKRA01000001">
    <property type="protein sequence ID" value="RDL46148.1"/>
    <property type="molecule type" value="Genomic_DNA"/>
</dbReference>
<name>A0A370UED8_9GAMM</name>
<dbReference type="SUPFAM" id="SSF52172">
    <property type="entry name" value="CheY-like"/>
    <property type="match status" value="1"/>
</dbReference>
<dbReference type="SMART" id="SM00448">
    <property type="entry name" value="REC"/>
    <property type="match status" value="1"/>
</dbReference>
<dbReference type="OrthoDB" id="9812260at2"/>
<dbReference type="GO" id="GO:0000160">
    <property type="term" value="P:phosphorelay signal transduction system"/>
    <property type="evidence" value="ECO:0007669"/>
    <property type="project" value="InterPro"/>
</dbReference>
<evidence type="ECO:0000259" key="5">
    <source>
        <dbReference type="PROSITE" id="PS50110"/>
    </source>
</evidence>
<dbReference type="EC" id="2.7.7.65" evidence="2"/>
<dbReference type="InterPro" id="IPR011006">
    <property type="entry name" value="CheY-like_superfamily"/>
</dbReference>